<dbReference type="Proteomes" id="UP000247790">
    <property type="component" value="Unassembled WGS sequence"/>
</dbReference>
<feature type="transmembrane region" description="Helical" evidence="1">
    <location>
        <begin position="44"/>
        <end position="64"/>
    </location>
</feature>
<comment type="caution">
    <text evidence="2">The sequence shown here is derived from an EMBL/GenBank/DDBJ whole genome shotgun (WGS) entry which is preliminary data.</text>
</comment>
<name>A0A2V4V076_PAEBA</name>
<evidence type="ECO:0000256" key="1">
    <source>
        <dbReference type="SAM" id="Phobius"/>
    </source>
</evidence>
<keyword evidence="1" id="KW-0812">Transmembrane</keyword>
<evidence type="ECO:0000313" key="3">
    <source>
        <dbReference type="Proteomes" id="UP000247790"/>
    </source>
</evidence>
<protein>
    <submittedName>
        <fullName evidence="2">Uncharacterized protein</fullName>
    </submittedName>
</protein>
<gene>
    <name evidence="2" type="ORF">DFQ00_11673</name>
</gene>
<organism evidence="2 3">
    <name type="scientific">Paenibacillus barcinonensis</name>
    <dbReference type="NCBI Taxonomy" id="198119"/>
    <lineage>
        <taxon>Bacteria</taxon>
        <taxon>Bacillati</taxon>
        <taxon>Bacillota</taxon>
        <taxon>Bacilli</taxon>
        <taxon>Bacillales</taxon>
        <taxon>Paenibacillaceae</taxon>
        <taxon>Paenibacillus</taxon>
    </lineage>
</organism>
<feature type="transmembrane region" description="Helical" evidence="1">
    <location>
        <begin position="76"/>
        <end position="98"/>
    </location>
</feature>
<dbReference type="AlphaFoldDB" id="A0A2V4V076"/>
<feature type="transmembrane region" description="Helical" evidence="1">
    <location>
        <begin position="110"/>
        <end position="134"/>
    </location>
</feature>
<reference evidence="2 3" key="1">
    <citation type="submission" date="2018-06" db="EMBL/GenBank/DDBJ databases">
        <title>Genomic Encyclopedia of Type Strains, Phase III (KMG-III): the genomes of soil and plant-associated and newly described type strains.</title>
        <authorList>
            <person name="Whitman W."/>
        </authorList>
    </citation>
    <scope>NUCLEOTIDE SEQUENCE [LARGE SCALE GENOMIC DNA]</scope>
    <source>
        <strain evidence="2 3">CECT 7022</strain>
    </source>
</reference>
<dbReference type="EMBL" id="QJSW01000016">
    <property type="protein sequence ID" value="PYE45837.1"/>
    <property type="molecule type" value="Genomic_DNA"/>
</dbReference>
<keyword evidence="1" id="KW-0472">Membrane</keyword>
<accession>A0A2V4V076</accession>
<evidence type="ECO:0000313" key="2">
    <source>
        <dbReference type="EMBL" id="PYE45837.1"/>
    </source>
</evidence>
<keyword evidence="1" id="KW-1133">Transmembrane helix</keyword>
<proteinExistence type="predicted"/>
<sequence>MNQLTKLLLLGIHNAFFLYFLFLPQGNFYRIARLTGWTYDFTSIAITIVCILLFIAMTITLYVLTRKLFNDRVSIAYWSMMIWIPFYVILIVLNRLYLPIIRAGENPSPVTGLLLIITWFIFPFFIGLVTSIAISQTKKRTSH</sequence>
<feature type="transmembrane region" description="Helical" evidence="1">
    <location>
        <begin position="7"/>
        <end position="24"/>
    </location>
</feature>